<dbReference type="InterPro" id="IPR027417">
    <property type="entry name" value="P-loop_NTPase"/>
</dbReference>
<dbReference type="Gene3D" id="3.40.50.300">
    <property type="entry name" value="P-loop containing nucleotide triphosphate hydrolases"/>
    <property type="match status" value="1"/>
</dbReference>
<dbReference type="InterPro" id="IPR050238">
    <property type="entry name" value="DNA_Rep/Repair_Clamp_Loader"/>
</dbReference>
<dbReference type="GO" id="GO:0005663">
    <property type="term" value="C:DNA replication factor C complex"/>
    <property type="evidence" value="ECO:0007669"/>
    <property type="project" value="TreeGrafter"/>
</dbReference>
<name>A0A6C0HYB4_9ZZZZ</name>
<proteinExistence type="predicted"/>
<dbReference type="EMBL" id="MN740042">
    <property type="protein sequence ID" value="QHT85574.1"/>
    <property type="molecule type" value="Genomic_DNA"/>
</dbReference>
<evidence type="ECO:0000256" key="3">
    <source>
        <dbReference type="ARBA" id="ARBA00022840"/>
    </source>
</evidence>
<evidence type="ECO:0000256" key="2">
    <source>
        <dbReference type="ARBA" id="ARBA00022741"/>
    </source>
</evidence>
<keyword evidence="2" id="KW-0547">Nucleotide-binding</keyword>
<organism evidence="4">
    <name type="scientific">viral metagenome</name>
    <dbReference type="NCBI Taxonomy" id="1070528"/>
    <lineage>
        <taxon>unclassified sequences</taxon>
        <taxon>metagenomes</taxon>
        <taxon>organismal metagenomes</taxon>
    </lineage>
</organism>
<dbReference type="SUPFAM" id="SSF52540">
    <property type="entry name" value="P-loop containing nucleoside triphosphate hydrolases"/>
    <property type="match status" value="1"/>
</dbReference>
<sequence>MEKLDYYVQHKQIPNLLFHGPSGSGKKTILQAFLKRLYPDKETLEQQVMYVNCAYGKGIKFIREEVKYFSKMNTHSLFKSVVLLNAEKLTPDAQFALRRCIEQFSYNTRFFMVTIDKYKLIRPILSRFSEIYISSPINLHEVGLKAFAFDTYEVKQRASFEEIMARLTKENIQSVAHELYEGGHSALDVEKWVNAKPDSIEKYRWILYFHKIRSECRNEELLLYLMLHFYTYDLNLSFFM</sequence>
<dbReference type="CDD" id="cd00009">
    <property type="entry name" value="AAA"/>
    <property type="match status" value="1"/>
</dbReference>
<evidence type="ECO:0000313" key="4">
    <source>
        <dbReference type="EMBL" id="QHT85574.1"/>
    </source>
</evidence>
<dbReference type="GO" id="GO:0006281">
    <property type="term" value="P:DNA repair"/>
    <property type="evidence" value="ECO:0007669"/>
    <property type="project" value="TreeGrafter"/>
</dbReference>
<dbReference type="GO" id="GO:0005524">
    <property type="term" value="F:ATP binding"/>
    <property type="evidence" value="ECO:0007669"/>
    <property type="project" value="UniProtKB-KW"/>
</dbReference>
<dbReference type="GO" id="GO:0003689">
    <property type="term" value="F:DNA clamp loader activity"/>
    <property type="evidence" value="ECO:0007669"/>
    <property type="project" value="TreeGrafter"/>
</dbReference>
<dbReference type="PANTHER" id="PTHR11669:SF20">
    <property type="entry name" value="REPLICATION FACTOR C SUBUNIT 4"/>
    <property type="match status" value="1"/>
</dbReference>
<accession>A0A6C0HYB4</accession>
<evidence type="ECO:0000256" key="1">
    <source>
        <dbReference type="ARBA" id="ARBA00022705"/>
    </source>
</evidence>
<keyword evidence="3" id="KW-0067">ATP-binding</keyword>
<reference evidence="4" key="1">
    <citation type="journal article" date="2020" name="Nature">
        <title>Giant virus diversity and host interactions through global metagenomics.</title>
        <authorList>
            <person name="Schulz F."/>
            <person name="Roux S."/>
            <person name="Paez-Espino D."/>
            <person name="Jungbluth S."/>
            <person name="Walsh D.A."/>
            <person name="Denef V.J."/>
            <person name="McMahon K.D."/>
            <person name="Konstantinidis K.T."/>
            <person name="Eloe-Fadrosh E.A."/>
            <person name="Kyrpides N.C."/>
            <person name="Woyke T."/>
        </authorList>
    </citation>
    <scope>NUCLEOTIDE SEQUENCE</scope>
    <source>
        <strain evidence="4">GVMAG-M-3300023184-17</strain>
    </source>
</reference>
<evidence type="ECO:0008006" key="5">
    <source>
        <dbReference type="Google" id="ProtNLM"/>
    </source>
</evidence>
<protein>
    <recommendedName>
        <fullName evidence="5">AAA+ ATPase domain-containing protein</fullName>
    </recommendedName>
</protein>
<keyword evidence="1" id="KW-0235">DNA replication</keyword>
<dbReference type="GO" id="GO:0006261">
    <property type="term" value="P:DNA-templated DNA replication"/>
    <property type="evidence" value="ECO:0007669"/>
    <property type="project" value="TreeGrafter"/>
</dbReference>
<dbReference type="AlphaFoldDB" id="A0A6C0HYB4"/>
<dbReference type="PANTHER" id="PTHR11669">
    <property type="entry name" value="REPLICATION FACTOR C / DNA POLYMERASE III GAMMA-TAU SUBUNIT"/>
    <property type="match status" value="1"/>
</dbReference>